<dbReference type="GeneID" id="28802324"/>
<dbReference type="EMBL" id="KP881332">
    <property type="protein sequence ID" value="AKA61362.1"/>
    <property type="molecule type" value="Genomic_DNA"/>
</dbReference>
<evidence type="ECO:0000313" key="1">
    <source>
        <dbReference type="EMBL" id="AKA61362.1"/>
    </source>
</evidence>
<gene>
    <name evidence="1" type="ORF">Stau2_111</name>
</gene>
<dbReference type="Proteomes" id="UP000207597">
    <property type="component" value="Segment"/>
</dbReference>
<reference evidence="1 2" key="1">
    <citation type="journal article" date="2016" name="Virus Genes">
        <title>Genomic analysis of Staphylococcus phage Stau2 isolated from medical specimen.</title>
        <authorList>
            <person name="Hsieh S.E."/>
            <person name="Tseng Y.H."/>
            <person name="Lo H.H."/>
            <person name="Chen S.T."/>
            <person name="Wu C.N."/>
        </authorList>
    </citation>
    <scope>NUCLEOTIDE SEQUENCE [LARGE SCALE GENOMIC DNA]</scope>
</reference>
<evidence type="ECO:0000313" key="2">
    <source>
        <dbReference type="Proteomes" id="UP000207597"/>
    </source>
</evidence>
<name>A0A0U1ZWL4_9CAUD</name>
<dbReference type="KEGG" id="vg:28802324"/>
<organism evidence="1 2">
    <name type="scientific">Staphylococcus phage Stau2</name>
    <dbReference type="NCBI Taxonomy" id="1200862"/>
    <lineage>
        <taxon>Viruses</taxon>
        <taxon>Duplodnaviria</taxon>
        <taxon>Heunggongvirae</taxon>
        <taxon>Uroviricota</taxon>
        <taxon>Caudoviricetes</taxon>
        <taxon>Herelleviridae</taxon>
        <taxon>Twortvirinae</taxon>
        <taxon>Silviavirus</taxon>
        <taxon>Silviavirus stau2</taxon>
    </lineage>
</organism>
<protein>
    <submittedName>
        <fullName evidence="1">Uncharacterized protein</fullName>
    </submittedName>
</protein>
<proteinExistence type="predicted"/>
<dbReference type="RefSeq" id="YP_009275868.1">
    <property type="nucleotide sequence ID" value="NC_030933.1"/>
</dbReference>
<keyword evidence="2" id="KW-1185">Reference proteome</keyword>
<sequence length="100" mass="11454">MVSMYTEKYRNLIHITHSILVSIQELASNLLNKEVKLVTKENKYLCVVDGIIMLIVEEGLVYTYFDKVGLKVPERIALGHLAKSLQFTISESNKDLENQK</sequence>
<accession>A0A0U1ZWL4</accession>